<dbReference type="EMBL" id="CM044708">
    <property type="protein sequence ID" value="KAI5650925.1"/>
    <property type="molecule type" value="Genomic_DNA"/>
</dbReference>
<comment type="caution">
    <text evidence="1">The sequence shown here is derived from an EMBL/GenBank/DDBJ whole genome shotgun (WGS) entry which is preliminary data.</text>
</comment>
<name>A0ACB9ZU33_CATRO</name>
<organism evidence="1 2">
    <name type="scientific">Catharanthus roseus</name>
    <name type="common">Madagascar periwinkle</name>
    <name type="synonym">Vinca rosea</name>
    <dbReference type="NCBI Taxonomy" id="4058"/>
    <lineage>
        <taxon>Eukaryota</taxon>
        <taxon>Viridiplantae</taxon>
        <taxon>Streptophyta</taxon>
        <taxon>Embryophyta</taxon>
        <taxon>Tracheophyta</taxon>
        <taxon>Spermatophyta</taxon>
        <taxon>Magnoliopsida</taxon>
        <taxon>eudicotyledons</taxon>
        <taxon>Gunneridae</taxon>
        <taxon>Pentapetalae</taxon>
        <taxon>asterids</taxon>
        <taxon>lamiids</taxon>
        <taxon>Gentianales</taxon>
        <taxon>Apocynaceae</taxon>
        <taxon>Rauvolfioideae</taxon>
        <taxon>Vinceae</taxon>
        <taxon>Catharanthinae</taxon>
        <taxon>Catharanthus</taxon>
    </lineage>
</organism>
<accession>A0ACB9ZU33</accession>
<sequence>MENPTPRTTSASTAATPPAEELLKKIQELEAGHAHLKREMSRLLSSKSDCKSERPHHQHHQRSHSISPQRSGPRRPAGAGGGVVFDGGLMAAWKKGSSSFRHSSPLQRESRSSSFSTGGGDGGGSGSGSGSAGPAAVKFTDKQYLNILQSMGQSVHIFDLNGRIIYWNRTAELLYGHSAAEALGQDVIELLTDPQDYDMGNNLVARLIKGESWTGLFPVKNKRGEKFVVVATNTPFYDDDGTLVGSVCVSTSSRPFQETTTSLSGVTHAEANPGFSRPRMTASARLGLDPQQPLQAAIASKISNLASKVSNKVKSKIRPGENGLVHEGGSGDSHQSDHGISDAALFENREDAASSGASTPRGDVHPSPFGKFSHATYEELSPGKSSRDSGDESEGKSGISKLITSKAEAWMCKKGLSWPWKGNERDGSDTRSGRFVWPWLQNDQENGLDQHKTSATPSKTDIQESNRAVNEASGSWSSSFNVNSTSSASSCGSTSSSAVNKVDMDTDCLDYEILWEDLTIGEQIGQGSCGTVYHALWYGSDVAVKVFSKQEYSDDVILSFRQEVSLMKRLRHPNILLFMGAVTSPQRLCIVTEFLPRGSLFRLLQRNTVKFDWRRRVHMALDIARGMNYLHHCNPPIIHRDLKSSNLLVDKNWTVKVGDFGLSRLKHETYLTTKTGKGTPQWMAPEVLRNEPSDEKADVYSFGVILWELATEKIPWDNLNSMQVIGAVGFMNQRLDIPKDVDPQWTAIIESCWQSEPQRRPSFQELVDKLRDLQRQYAIQLQASRAAAGSGDSSQKET</sequence>
<dbReference type="Proteomes" id="UP001060085">
    <property type="component" value="Linkage Group LG08"/>
</dbReference>
<evidence type="ECO:0000313" key="1">
    <source>
        <dbReference type="EMBL" id="KAI5650925.1"/>
    </source>
</evidence>
<evidence type="ECO:0000313" key="2">
    <source>
        <dbReference type="Proteomes" id="UP001060085"/>
    </source>
</evidence>
<protein>
    <submittedName>
        <fullName evidence="1">Uncharacterized protein</fullName>
    </submittedName>
</protein>
<gene>
    <name evidence="1" type="ORF">M9H77_36930</name>
</gene>
<proteinExistence type="predicted"/>
<keyword evidence="2" id="KW-1185">Reference proteome</keyword>
<reference evidence="2" key="1">
    <citation type="journal article" date="2023" name="Nat. Plants">
        <title>Single-cell RNA sequencing provides a high-resolution roadmap for understanding the multicellular compartmentation of specialized metabolism.</title>
        <authorList>
            <person name="Sun S."/>
            <person name="Shen X."/>
            <person name="Li Y."/>
            <person name="Li Y."/>
            <person name="Wang S."/>
            <person name="Li R."/>
            <person name="Zhang H."/>
            <person name="Shen G."/>
            <person name="Guo B."/>
            <person name="Wei J."/>
            <person name="Xu J."/>
            <person name="St-Pierre B."/>
            <person name="Chen S."/>
            <person name="Sun C."/>
        </authorList>
    </citation>
    <scope>NUCLEOTIDE SEQUENCE [LARGE SCALE GENOMIC DNA]</scope>
</reference>